<dbReference type="EMBL" id="JACXSI010000014">
    <property type="protein sequence ID" value="MBD3108160.1"/>
    <property type="molecule type" value="Genomic_DNA"/>
</dbReference>
<evidence type="ECO:0000256" key="3">
    <source>
        <dbReference type="ARBA" id="ARBA00022692"/>
    </source>
</evidence>
<keyword evidence="4 6" id="KW-1133">Transmembrane helix</keyword>
<accession>A0A927CYB3</accession>
<feature type="domain" description="VTT" evidence="7">
    <location>
        <begin position="81"/>
        <end position="188"/>
    </location>
</feature>
<organism evidence="8 9">
    <name type="scientific">Peribacillus faecalis</name>
    <dbReference type="NCBI Taxonomy" id="2772559"/>
    <lineage>
        <taxon>Bacteria</taxon>
        <taxon>Bacillati</taxon>
        <taxon>Bacillota</taxon>
        <taxon>Bacilli</taxon>
        <taxon>Bacillales</taxon>
        <taxon>Bacillaceae</taxon>
        <taxon>Peribacillus</taxon>
    </lineage>
</organism>
<feature type="transmembrane region" description="Helical" evidence="6">
    <location>
        <begin position="12"/>
        <end position="32"/>
    </location>
</feature>
<evidence type="ECO:0000313" key="8">
    <source>
        <dbReference type="EMBL" id="MBD3108160.1"/>
    </source>
</evidence>
<evidence type="ECO:0000259" key="7">
    <source>
        <dbReference type="Pfam" id="PF09335"/>
    </source>
</evidence>
<keyword evidence="2 6" id="KW-1003">Cell membrane</keyword>
<keyword evidence="9" id="KW-1185">Reference proteome</keyword>
<comment type="subcellular location">
    <subcellularLocation>
        <location evidence="1 6">Cell membrane</location>
        <topology evidence="1 6">Multi-pass membrane protein</topology>
    </subcellularLocation>
</comment>
<keyword evidence="3 6" id="KW-0812">Transmembrane</keyword>
<comment type="caution">
    <text evidence="8">The sequence shown here is derived from an EMBL/GenBank/DDBJ whole genome shotgun (WGS) entry which is preliminary data.</text>
</comment>
<dbReference type="Pfam" id="PF09335">
    <property type="entry name" value="VTT_dom"/>
    <property type="match status" value="1"/>
</dbReference>
<name>A0A927CYB3_9BACI</name>
<keyword evidence="5 6" id="KW-0472">Membrane</keyword>
<reference evidence="8" key="1">
    <citation type="submission" date="2020-09" db="EMBL/GenBank/DDBJ databases">
        <title>Bacillus faecalis sp. nov., a moderately halophilic bacterium isolated from cow faeces.</title>
        <authorList>
            <person name="Jiang L."/>
            <person name="Lee J."/>
        </authorList>
    </citation>
    <scope>NUCLEOTIDE SEQUENCE</scope>
    <source>
        <strain evidence="8">AGMB 02131</strain>
    </source>
</reference>
<evidence type="ECO:0000313" key="9">
    <source>
        <dbReference type="Proteomes" id="UP000602076"/>
    </source>
</evidence>
<dbReference type="InterPro" id="IPR032816">
    <property type="entry name" value="VTT_dom"/>
</dbReference>
<dbReference type="PANTHER" id="PTHR12677">
    <property type="entry name" value="GOLGI APPARATUS MEMBRANE PROTEIN TVP38-RELATED"/>
    <property type="match status" value="1"/>
</dbReference>
<dbReference type="PANTHER" id="PTHR12677:SF55">
    <property type="entry name" value="UNDECAPRENYL PHOSPHATE TRANSPORTER SAOUHSC_00901-RELATED"/>
    <property type="match status" value="1"/>
</dbReference>
<feature type="transmembrane region" description="Helical" evidence="6">
    <location>
        <begin position="97"/>
        <end position="118"/>
    </location>
</feature>
<protein>
    <recommendedName>
        <fullName evidence="6">TVP38/TMEM64 family membrane protein</fullName>
    </recommendedName>
</protein>
<evidence type="ECO:0000256" key="6">
    <source>
        <dbReference type="RuleBase" id="RU366058"/>
    </source>
</evidence>
<dbReference type="InterPro" id="IPR015414">
    <property type="entry name" value="TMEM64"/>
</dbReference>
<dbReference type="RefSeq" id="WP_190997701.1">
    <property type="nucleotide sequence ID" value="NZ_JACXSI010000014.1"/>
</dbReference>
<evidence type="ECO:0000256" key="1">
    <source>
        <dbReference type="ARBA" id="ARBA00004651"/>
    </source>
</evidence>
<dbReference type="Proteomes" id="UP000602076">
    <property type="component" value="Unassembled WGS sequence"/>
</dbReference>
<sequence length="238" mass="27277">MIDNNKKDKNRLRQAFIVASILVVILGVLCFLRDSPLFHAILDGNVHKVRALLDGNMLYAYLFLLLIMIIQNSFTVIPLILVITINLALFGFWQGFLWSWFTSVVAAYIICLSVRSVFKNRVIKRFNPEHIEKMEQNGFKYVFQARVFPFVPTSLINILAGLSSIQYKSFVLATAIGNFVYFFVLALIPAGLLSADINLYALAIIVIFIFGLYYVIKRIYLGHKNQILVRIKKIRDSF</sequence>
<proteinExistence type="inferred from homology"/>
<dbReference type="GO" id="GO:0005886">
    <property type="term" value="C:plasma membrane"/>
    <property type="evidence" value="ECO:0007669"/>
    <property type="project" value="UniProtKB-SubCell"/>
</dbReference>
<feature type="transmembrane region" description="Helical" evidence="6">
    <location>
        <begin position="170"/>
        <end position="191"/>
    </location>
</feature>
<gene>
    <name evidence="8" type="ORF">IEO70_07245</name>
</gene>
<evidence type="ECO:0000256" key="4">
    <source>
        <dbReference type="ARBA" id="ARBA00022989"/>
    </source>
</evidence>
<evidence type="ECO:0000256" key="2">
    <source>
        <dbReference type="ARBA" id="ARBA00022475"/>
    </source>
</evidence>
<feature type="transmembrane region" description="Helical" evidence="6">
    <location>
        <begin position="58"/>
        <end position="85"/>
    </location>
</feature>
<dbReference type="AlphaFoldDB" id="A0A927CYB3"/>
<comment type="similarity">
    <text evidence="6">Belongs to the TVP38/TMEM64 family.</text>
</comment>
<feature type="transmembrane region" description="Helical" evidence="6">
    <location>
        <begin position="197"/>
        <end position="216"/>
    </location>
</feature>
<evidence type="ECO:0000256" key="5">
    <source>
        <dbReference type="ARBA" id="ARBA00023136"/>
    </source>
</evidence>